<evidence type="ECO:0000313" key="1">
    <source>
        <dbReference type="EMBL" id="PUW98759.1"/>
    </source>
</evidence>
<dbReference type="EMBL" id="MSAC01000086">
    <property type="protein sequence ID" value="PUW98759.1"/>
    <property type="molecule type" value="Genomic_DNA"/>
</dbReference>
<proteinExistence type="predicted"/>
<organism evidence="2 4">
    <name type="scientific">Cronobacter malonaticus</name>
    <dbReference type="NCBI Taxonomy" id="413503"/>
    <lineage>
        <taxon>Bacteria</taxon>
        <taxon>Pseudomonadati</taxon>
        <taxon>Pseudomonadota</taxon>
        <taxon>Gammaproteobacteria</taxon>
        <taxon>Enterobacterales</taxon>
        <taxon>Enterobacteriaceae</taxon>
        <taxon>Cronobacter</taxon>
    </lineage>
</organism>
<gene>
    <name evidence="1" type="ORF">AUM46_22130</name>
    <name evidence="2" type="ORF">C3E80_20835</name>
</gene>
<dbReference type="EMBL" id="PQJL01000032">
    <property type="protein sequence ID" value="ROW58538.1"/>
    <property type="molecule type" value="Genomic_DNA"/>
</dbReference>
<evidence type="ECO:0000313" key="4">
    <source>
        <dbReference type="Proteomes" id="UP000285793"/>
    </source>
</evidence>
<comment type="caution">
    <text evidence="2">The sequence shown here is derived from an EMBL/GenBank/DDBJ whole genome shotgun (WGS) entry which is preliminary data.</text>
</comment>
<reference evidence="2 4" key="2">
    <citation type="journal article" date="2018" name="Front. Microbiol.">
        <title>An Investigation of an Acute Gastroenteritis Outbreak: Cronobacter sakazakii, a Potential Cause of Food-Borne Illness.</title>
        <authorList>
            <person name="Yong W."/>
            <person name="Guo B."/>
            <person name="Shi X."/>
            <person name="Cheng T."/>
            <person name="Chen M."/>
            <person name="Jiang X."/>
            <person name="Ye Y."/>
            <person name="Wang J."/>
            <person name="Xie G."/>
            <person name="Ding J."/>
        </authorList>
    </citation>
    <scope>NUCLEOTIDE SEQUENCE [LARGE SCALE GENOMIC DNA]</scope>
    <source>
        <strain evidence="2 4">S1</strain>
    </source>
</reference>
<dbReference type="AlphaFoldDB" id="A0A423XQ87"/>
<evidence type="ECO:0000313" key="2">
    <source>
        <dbReference type="EMBL" id="ROW58538.1"/>
    </source>
</evidence>
<protein>
    <submittedName>
        <fullName evidence="2">Uncharacterized protein</fullName>
    </submittedName>
</protein>
<name>A0A423XQ87_9ENTR</name>
<sequence>MTLRDKIAQVRFTIYLCASCAQNASDLSITKNAFIVSLAVGFTSVRDNPLPADKLYTINVKKRDAFRRKESEEDFFLLFLLI</sequence>
<reference evidence="1 3" key="1">
    <citation type="submission" date="2016-12" db="EMBL/GenBank/DDBJ databases">
        <title>Analysis of the Molecular Diversity Among Cronobacter Species Isolated from Filth Flies Using a Pan Genomic DNA Microarray.</title>
        <authorList>
            <person name="Pava-Ripoll M."/>
            <person name="Tall B."/>
            <person name="Farber J."/>
            <person name="Fanning S."/>
            <person name="Lehner A."/>
            <person name="Stephan R."/>
            <person name="Pagotto F."/>
            <person name="Iverson C."/>
            <person name="Ziobro G."/>
            <person name="Miller A."/>
            <person name="Pearson R."/>
            <person name="Yan Q."/>
            <person name="Kim M."/>
            <person name="Jeong S."/>
            <person name="Park J."/>
            <person name="Jun S."/>
            <person name="Choi H."/>
            <person name="Chung T."/>
            <person name="Yoo Y."/>
            <person name="Park E."/>
            <person name="Hwang S."/>
            <person name="Lee B."/>
            <person name="Sathyamoorthy V."/>
            <person name="Carter L."/>
            <person name="Mammel M."/>
            <person name="Jackson S."/>
            <person name="Kothary M."/>
            <person name="Patel I."/>
            <person name="Grim C."/>
            <person name="Gopinath G."/>
            <person name="Gangiredla J."/>
            <person name="Chase H."/>
        </authorList>
    </citation>
    <scope>NUCLEOTIDE SEQUENCE [LARGE SCALE GENOMIC DNA]</scope>
    <source>
        <strain evidence="1 3">MOD1-Md25g</strain>
    </source>
</reference>
<accession>A0A423XQ87</accession>
<evidence type="ECO:0000313" key="3">
    <source>
        <dbReference type="Proteomes" id="UP000244731"/>
    </source>
</evidence>
<dbReference type="Proteomes" id="UP000244731">
    <property type="component" value="Unassembled WGS sequence"/>
</dbReference>
<dbReference type="Proteomes" id="UP000285793">
    <property type="component" value="Unassembled WGS sequence"/>
</dbReference>
<keyword evidence="3" id="KW-1185">Reference proteome</keyword>